<dbReference type="GO" id="GO:0016887">
    <property type="term" value="F:ATP hydrolysis activity"/>
    <property type="evidence" value="ECO:0007669"/>
    <property type="project" value="InterPro"/>
</dbReference>
<dbReference type="InterPro" id="IPR003439">
    <property type="entry name" value="ABC_transporter-like_ATP-bd"/>
</dbReference>
<dbReference type="GO" id="GO:0005886">
    <property type="term" value="C:plasma membrane"/>
    <property type="evidence" value="ECO:0007669"/>
    <property type="project" value="TreeGrafter"/>
</dbReference>
<dbReference type="SUPFAM" id="SSF52540">
    <property type="entry name" value="P-loop containing nucleoside triphosphate hydrolases"/>
    <property type="match status" value="1"/>
</dbReference>
<dbReference type="Gene3D" id="3.40.50.300">
    <property type="entry name" value="P-loop containing nucleotide triphosphate hydrolases"/>
    <property type="match status" value="1"/>
</dbReference>
<sequence>MQSITLERMLPEVFVSEKIPDSDVWLTNLTFERGKSYLVVAASGAGKSSMCAYIYGARTDYEGKLTFDGKDVSAFGMDHWLELRRRNLAYLPQELSLFPELTAMQNIRLKNSLTGHIEEERIEEWLHLLGIDSRKDYPVGKMSIGQQQRVGIIRALCQPFDFILLDEPVSHLDEENNLKAAGIIEEEARRQSAGIISTSVGNPLLLKESIKLRL</sequence>
<gene>
    <name evidence="3" type="ORF">Muribac1_0540</name>
</gene>
<evidence type="ECO:0000259" key="2">
    <source>
        <dbReference type="PROSITE" id="PS50893"/>
    </source>
</evidence>
<keyword evidence="3" id="KW-0547">Nucleotide-binding</keyword>
<keyword evidence="3" id="KW-0067">ATP-binding</keyword>
<dbReference type="InterPro" id="IPR015854">
    <property type="entry name" value="ABC_transpr_LolD-like"/>
</dbReference>
<feature type="domain" description="ABC transporter" evidence="2">
    <location>
        <begin position="8"/>
        <end position="212"/>
    </location>
</feature>
<name>A0A6G8F3D9_9BACT</name>
<accession>A0A6G8F3D9</accession>
<evidence type="ECO:0000313" key="3">
    <source>
        <dbReference type="EMBL" id="QIM10845.1"/>
    </source>
</evidence>
<evidence type="ECO:0000256" key="1">
    <source>
        <dbReference type="ARBA" id="ARBA00005417"/>
    </source>
</evidence>
<dbReference type="PROSITE" id="PS50893">
    <property type="entry name" value="ABC_TRANSPORTER_2"/>
    <property type="match status" value="1"/>
</dbReference>
<dbReference type="InterPro" id="IPR027417">
    <property type="entry name" value="P-loop_NTPase"/>
</dbReference>
<dbReference type="Pfam" id="PF00005">
    <property type="entry name" value="ABC_tran"/>
    <property type="match status" value="1"/>
</dbReference>
<dbReference type="EMBL" id="MT002444">
    <property type="protein sequence ID" value="QIM10845.1"/>
    <property type="molecule type" value="Genomic_DNA"/>
</dbReference>
<dbReference type="PANTHER" id="PTHR24220">
    <property type="entry name" value="IMPORT ATP-BINDING PROTEIN"/>
    <property type="match status" value="1"/>
</dbReference>
<dbReference type="GO" id="GO:0022857">
    <property type="term" value="F:transmembrane transporter activity"/>
    <property type="evidence" value="ECO:0007669"/>
    <property type="project" value="TreeGrafter"/>
</dbReference>
<protein>
    <submittedName>
        <fullName evidence="3">ABC transporter ATP-binding protein</fullName>
    </submittedName>
</protein>
<dbReference type="AlphaFoldDB" id="A0A6G8F3D9"/>
<reference evidence="3" key="1">
    <citation type="journal article" date="2020" name="J. ISSAAS">
        <title>Lactobacilli and other gastrointestinal microbiota of Peromyscus leucopus, reservoir host for agents of Lyme disease and other zoonoses in North America.</title>
        <authorList>
            <person name="Milovic A."/>
            <person name="Bassam K."/>
            <person name="Shao H."/>
            <person name="Chatzistamou I."/>
            <person name="Tufts D.M."/>
            <person name="Diuk-Wasser M."/>
            <person name="Barbour A.G."/>
        </authorList>
    </citation>
    <scope>NUCLEOTIDE SEQUENCE</scope>
    <source>
        <strain evidence="3">LL71</strain>
    </source>
</reference>
<organism evidence="3">
    <name type="scientific">uncultured Muribaculaceae bacterium</name>
    <dbReference type="NCBI Taxonomy" id="2301481"/>
    <lineage>
        <taxon>Bacteria</taxon>
        <taxon>Pseudomonadati</taxon>
        <taxon>Bacteroidota</taxon>
        <taxon>Bacteroidia</taxon>
        <taxon>Bacteroidales</taxon>
        <taxon>Muribaculaceae</taxon>
        <taxon>environmental samples</taxon>
    </lineage>
</organism>
<comment type="similarity">
    <text evidence="1">Belongs to the ABC transporter superfamily.</text>
</comment>
<dbReference type="GO" id="GO:0005524">
    <property type="term" value="F:ATP binding"/>
    <property type="evidence" value="ECO:0007669"/>
    <property type="project" value="UniProtKB-KW"/>
</dbReference>
<proteinExistence type="inferred from homology"/>
<dbReference type="PANTHER" id="PTHR24220:SF689">
    <property type="entry name" value="LIPOPROTEIN-RELEASING SYSTEM ATP-BINDING PROTEIN LOLD"/>
    <property type="match status" value="1"/>
</dbReference>